<dbReference type="InterPro" id="IPR011011">
    <property type="entry name" value="Znf_FYVE_PHD"/>
</dbReference>
<dbReference type="InterPro" id="IPR019786">
    <property type="entry name" value="Zinc_finger_PHD-type_CS"/>
</dbReference>
<evidence type="ECO:0000256" key="1">
    <source>
        <dbReference type="ARBA" id="ARBA00022723"/>
    </source>
</evidence>
<dbReference type="GO" id="GO:0006357">
    <property type="term" value="P:regulation of transcription by RNA polymerase II"/>
    <property type="evidence" value="ECO:0007669"/>
    <property type="project" value="TreeGrafter"/>
</dbReference>
<evidence type="ECO:0000256" key="4">
    <source>
        <dbReference type="PROSITE-ProRule" id="PRU00146"/>
    </source>
</evidence>
<feature type="region of interest" description="Disordered" evidence="6">
    <location>
        <begin position="1"/>
        <end position="38"/>
    </location>
</feature>
<dbReference type="PANTHER" id="PTHR13793">
    <property type="entry name" value="PHD FINGER PROTEINS"/>
    <property type="match status" value="1"/>
</dbReference>
<dbReference type="SUPFAM" id="SSF57903">
    <property type="entry name" value="FYVE/PHD zinc finger"/>
    <property type="match status" value="1"/>
</dbReference>
<dbReference type="Gramene" id="EME29571">
    <property type="protein sequence ID" value="EME29571"/>
    <property type="gene ID" value="Gasu_30100"/>
</dbReference>
<feature type="domain" description="PHD-type" evidence="8">
    <location>
        <begin position="1004"/>
        <end position="1121"/>
    </location>
</feature>
<protein>
    <submittedName>
        <fullName evidence="9">NuA3 HAT complex component NTO1</fullName>
    </submittedName>
</protein>
<dbReference type="PANTHER" id="PTHR13793:SF107">
    <property type="entry name" value="BROMODOMAIN-CONTAINING PROTEIN HOMOLOG"/>
    <property type="match status" value="1"/>
</dbReference>
<feature type="domain" description="PHD-type" evidence="8">
    <location>
        <begin position="528"/>
        <end position="642"/>
    </location>
</feature>
<dbReference type="KEGG" id="gsl:Gasu_30100"/>
<keyword evidence="10" id="KW-1185">Reference proteome</keyword>
<dbReference type="InterPro" id="IPR050701">
    <property type="entry name" value="Histone_Mod_Regulator"/>
</dbReference>
<dbReference type="Pfam" id="PF13831">
    <property type="entry name" value="PHD_2"/>
    <property type="match status" value="1"/>
</dbReference>
<evidence type="ECO:0000313" key="9">
    <source>
        <dbReference type="EMBL" id="EME29571.1"/>
    </source>
</evidence>
<proteinExistence type="predicted"/>
<dbReference type="STRING" id="130081.M2W1M5"/>
<accession>M2W1M5</accession>
<dbReference type="Proteomes" id="UP000030680">
    <property type="component" value="Unassembled WGS sequence"/>
</dbReference>
<keyword evidence="5" id="KW-0175">Coiled coil</keyword>
<dbReference type="InterPro" id="IPR034732">
    <property type="entry name" value="EPHD"/>
</dbReference>
<dbReference type="PROSITE" id="PS50016">
    <property type="entry name" value="ZF_PHD_2"/>
    <property type="match status" value="1"/>
</dbReference>
<dbReference type="PROSITE" id="PS01359">
    <property type="entry name" value="ZF_PHD_1"/>
    <property type="match status" value="1"/>
</dbReference>
<dbReference type="EMBL" id="KB454507">
    <property type="protein sequence ID" value="EME29571.1"/>
    <property type="molecule type" value="Genomic_DNA"/>
</dbReference>
<sequence>MPSSSRSKVTNSNRSKRRRKTLSSTHSVSDPSVESKELNKLHDALGSKFSSERNCGLEAMESCSTDKFEHKATLEGIPSPFASEESVRENVETFFGCRDHKSVSKANSVEVQKAHPLFLPKNASYSSENQVSEEDTTTIRSRRRKWSLEERNNFISYSDKDACSFIGALFRLKFHSGYFKNEVTSSCKDVPCLEDFQENEEEKQFLVENIVEAVFPNCLKGVWNQVLTNNCLESIFGSSMECLPKNAEEMWKWTPTRFLTGSIREWQLSFLEHLQASIDELKYTPFHRGRYYRFNWLKDEAFLVNIDKEQAKKCIEELLQQYHIDTIDSLRQATVEDMLLREGYLMPDKSTALIWHPSLKREVKPDSSFLKEFDRLSDSKGFEPEISSERLNVFPKLPQIEMTQQEHIGELKHNHRKGTSCPACHARTTARHRARDTSEVSWKGSSNFILKWLDSVVCKQCEVCFNGINEGLEDSYSSGLIFASCIICGVTVHALCYGVQEYEDVLFASMKGLKRFFLCSPCSEEAFMASCVICSRKGGALKKTEDGNFAHLYCALWTPKVFVKNTQFMEPIVNLEMAKNTSPNGNCVFCSKDNSGITVSCGFPDCSQCFHVYCARDAGQKPFIVSAAEGGYQFLIFCPFHKMSHYHSSSKDDINAVLNTLQPRILKKSKKSSIYSEDRSHEAVLNSKQKIRNDMHSNERNERGMVEAHLRLKKKDWSAAALFKLHNIGKSQLLNFEIIDRQQIDRVVYSFLNPDKNRNTRELCDSDEIWEATQKTIEQEQILFGDHKGTIEKIAGALKHIYNRESSMKTDLKMEKKILMSLKGIQKVRKAVDASRPSCLRHGGVVSVNTAQKRLRELLQDSAAMKEAKEDVLPVDSGPHRRRTQVIRNAAAKNSSSVSPVKLKPVVKEEDNFDFPPDLPQELTACCSVCGSGDCDEIGNDIILCDGCHVAVHQTCYGVRSIPEGDWFCSSCIAVGKTDRNDSEISKSSLGYHYPSSDESVPDSHRCILCPMVGGALKPTNVEGKWAHVSCAMWLPETYFDNPEAMEPIMGSEKVIAERWSLKCSVCNQRNIGPCIQCTLRHCGRAFHVSCGISAGLHMEIKEDPSKGAGVSLVALCPKHSRAHFSATEHSRIVSLRKRRRSSGGGNGIELNQKPNMSSLQGKDDFVRTVSLDDNNKFEYSISPSISALESEDDISLHLERLKKLYQNLEEVRNLCDLVRKREHLKRGLVLVAFKIYKQHFSENLESLLNGNDDVSEKVALEDSVVQQGENYRQKPLKLRLRGGGFATLCEKRQDNMNDDDSIAETSLTPRASRSGMVGAVAASAAAAVRAAGAAFRLHRSE</sequence>
<dbReference type="OrthoDB" id="20839at2759"/>
<evidence type="ECO:0000313" key="10">
    <source>
        <dbReference type="Proteomes" id="UP000030680"/>
    </source>
</evidence>
<dbReference type="GO" id="GO:0008270">
    <property type="term" value="F:zinc ion binding"/>
    <property type="evidence" value="ECO:0007669"/>
    <property type="project" value="UniProtKB-KW"/>
</dbReference>
<feature type="region of interest" description="Disordered" evidence="6">
    <location>
        <begin position="1137"/>
        <end position="1160"/>
    </location>
</feature>
<keyword evidence="1" id="KW-0479">Metal-binding</keyword>
<keyword evidence="3" id="KW-0862">Zinc</keyword>
<dbReference type="CDD" id="cd15571">
    <property type="entry name" value="ePHD"/>
    <property type="match status" value="1"/>
</dbReference>
<dbReference type="RefSeq" id="XP_005706091.1">
    <property type="nucleotide sequence ID" value="XM_005706034.1"/>
</dbReference>
<feature type="compositionally biased region" description="Low complexity" evidence="6">
    <location>
        <begin position="1"/>
        <end position="13"/>
    </location>
</feature>
<evidence type="ECO:0000256" key="5">
    <source>
        <dbReference type="SAM" id="Coils"/>
    </source>
</evidence>
<dbReference type="eggNOG" id="KOG0954">
    <property type="taxonomic scope" value="Eukaryota"/>
</dbReference>
<feature type="domain" description="PHD-type" evidence="7">
    <location>
        <begin position="924"/>
        <end position="975"/>
    </location>
</feature>
<evidence type="ECO:0000259" key="7">
    <source>
        <dbReference type="PROSITE" id="PS50016"/>
    </source>
</evidence>
<dbReference type="SMART" id="SM00249">
    <property type="entry name" value="PHD"/>
    <property type="match status" value="4"/>
</dbReference>
<feature type="coiled-coil region" evidence="5">
    <location>
        <begin position="1195"/>
        <end position="1222"/>
    </location>
</feature>
<evidence type="ECO:0000256" key="6">
    <source>
        <dbReference type="SAM" id="MobiDB-lite"/>
    </source>
</evidence>
<evidence type="ECO:0000256" key="2">
    <source>
        <dbReference type="ARBA" id="ARBA00022771"/>
    </source>
</evidence>
<evidence type="ECO:0000259" key="8">
    <source>
        <dbReference type="PROSITE" id="PS51805"/>
    </source>
</evidence>
<dbReference type="Pfam" id="PF13832">
    <property type="entry name" value="zf-HC5HC2H_2"/>
    <property type="match status" value="2"/>
</dbReference>
<dbReference type="PROSITE" id="PS51805">
    <property type="entry name" value="EPHD"/>
    <property type="match status" value="2"/>
</dbReference>
<dbReference type="InterPro" id="IPR019787">
    <property type="entry name" value="Znf_PHD-finger"/>
</dbReference>
<dbReference type="InterPro" id="IPR013083">
    <property type="entry name" value="Znf_RING/FYVE/PHD"/>
</dbReference>
<dbReference type="Gene3D" id="3.30.40.10">
    <property type="entry name" value="Zinc/RING finger domain, C3HC4 (zinc finger)"/>
    <property type="match status" value="3"/>
</dbReference>
<reference evidence="10" key="1">
    <citation type="journal article" date="2013" name="Science">
        <title>Gene transfer from bacteria and archaea facilitated evolution of an extremophilic eukaryote.</title>
        <authorList>
            <person name="Schonknecht G."/>
            <person name="Chen W.H."/>
            <person name="Ternes C.M."/>
            <person name="Barbier G.G."/>
            <person name="Shrestha R.P."/>
            <person name="Stanke M."/>
            <person name="Brautigam A."/>
            <person name="Baker B.J."/>
            <person name="Banfield J.F."/>
            <person name="Garavito R.M."/>
            <person name="Carr K."/>
            <person name="Wilkerson C."/>
            <person name="Rensing S.A."/>
            <person name="Gagneul D."/>
            <person name="Dickenson N.E."/>
            <person name="Oesterhelt C."/>
            <person name="Lercher M.J."/>
            <person name="Weber A.P."/>
        </authorList>
    </citation>
    <scope>NUCLEOTIDE SEQUENCE [LARGE SCALE GENOMIC DNA]</scope>
    <source>
        <strain evidence="10">074W</strain>
    </source>
</reference>
<dbReference type="InterPro" id="IPR001965">
    <property type="entry name" value="Znf_PHD"/>
</dbReference>
<dbReference type="CDD" id="cd15492">
    <property type="entry name" value="PHD_BRPF_JADE_like"/>
    <property type="match status" value="1"/>
</dbReference>
<dbReference type="GeneID" id="17088354"/>
<gene>
    <name evidence="9" type="ORF">Gasu_30100</name>
</gene>
<dbReference type="eggNOG" id="KOG0955">
    <property type="taxonomic scope" value="Eukaryota"/>
</dbReference>
<name>M2W1M5_GALSU</name>
<organism evidence="9 10">
    <name type="scientific">Galdieria sulphuraria</name>
    <name type="common">Red alga</name>
    <dbReference type="NCBI Taxonomy" id="130081"/>
    <lineage>
        <taxon>Eukaryota</taxon>
        <taxon>Rhodophyta</taxon>
        <taxon>Bangiophyceae</taxon>
        <taxon>Galdieriales</taxon>
        <taxon>Galdieriaceae</taxon>
        <taxon>Galdieria</taxon>
    </lineage>
</organism>
<keyword evidence="2 4" id="KW-0863">Zinc-finger</keyword>
<evidence type="ECO:0000256" key="3">
    <source>
        <dbReference type="ARBA" id="ARBA00022833"/>
    </source>
</evidence>